<dbReference type="AlphaFoldDB" id="A0A9P4XXX6"/>
<dbReference type="GeneID" id="63836866"/>
<comment type="caution">
    <text evidence="1">The sequence shown here is derived from an EMBL/GenBank/DDBJ whole genome shotgun (WGS) entry which is preliminary data.</text>
</comment>
<dbReference type="OrthoDB" id="5211395at2759"/>
<proteinExistence type="predicted"/>
<dbReference type="EMBL" id="MU032349">
    <property type="protein sequence ID" value="KAF3763329.1"/>
    <property type="molecule type" value="Genomic_DNA"/>
</dbReference>
<name>A0A9P4XXX6_CRYP1</name>
<accession>A0A9P4XXX6</accession>
<dbReference type="RefSeq" id="XP_040774290.1">
    <property type="nucleotide sequence ID" value="XM_040919737.1"/>
</dbReference>
<dbReference type="Proteomes" id="UP000803844">
    <property type="component" value="Unassembled WGS sequence"/>
</dbReference>
<protein>
    <submittedName>
        <fullName evidence="1">Uncharacterized protein</fullName>
    </submittedName>
</protein>
<reference evidence="1" key="1">
    <citation type="journal article" date="2020" name="Phytopathology">
        <title>Genome sequence of the chestnut blight fungus Cryphonectria parasitica EP155: A fundamental resource for an archetypical invasive plant pathogen.</title>
        <authorList>
            <person name="Crouch J.A."/>
            <person name="Dawe A."/>
            <person name="Aerts A."/>
            <person name="Barry K."/>
            <person name="Churchill A.C.L."/>
            <person name="Grimwood J."/>
            <person name="Hillman B."/>
            <person name="Milgroom M.G."/>
            <person name="Pangilinan J."/>
            <person name="Smith M."/>
            <person name="Salamov A."/>
            <person name="Schmutz J."/>
            <person name="Yadav J."/>
            <person name="Grigoriev I.V."/>
            <person name="Nuss D."/>
        </authorList>
    </citation>
    <scope>NUCLEOTIDE SEQUENCE</scope>
    <source>
        <strain evidence="1">EP155</strain>
    </source>
</reference>
<organism evidence="1 2">
    <name type="scientific">Cryphonectria parasitica (strain ATCC 38755 / EP155)</name>
    <dbReference type="NCBI Taxonomy" id="660469"/>
    <lineage>
        <taxon>Eukaryota</taxon>
        <taxon>Fungi</taxon>
        <taxon>Dikarya</taxon>
        <taxon>Ascomycota</taxon>
        <taxon>Pezizomycotina</taxon>
        <taxon>Sordariomycetes</taxon>
        <taxon>Sordariomycetidae</taxon>
        <taxon>Diaporthales</taxon>
        <taxon>Cryphonectriaceae</taxon>
        <taxon>Cryphonectria-Endothia species complex</taxon>
        <taxon>Cryphonectria</taxon>
    </lineage>
</organism>
<keyword evidence="2" id="KW-1185">Reference proteome</keyword>
<evidence type="ECO:0000313" key="2">
    <source>
        <dbReference type="Proteomes" id="UP000803844"/>
    </source>
</evidence>
<gene>
    <name evidence="1" type="ORF">M406DRAFT_323096</name>
</gene>
<sequence>MFGSRFLTIGPNPAFFQRLRSWFRQTWILDMGVSEILGPVPVIAKEAEAKLITTPTPFSVSASRAPALSTISPSSPAWMELRPIQGLRRQLRRRKGWSDLRKTHQLQAREESVGLLTAA</sequence>
<evidence type="ECO:0000313" key="1">
    <source>
        <dbReference type="EMBL" id="KAF3763329.1"/>
    </source>
</evidence>